<reference evidence="3" key="1">
    <citation type="journal article" date="2019" name="Int. J. Syst. Evol. Microbiol.">
        <title>The Global Catalogue of Microorganisms (GCM) 10K type strain sequencing project: providing services to taxonomists for standard genome sequencing and annotation.</title>
        <authorList>
            <consortium name="The Broad Institute Genomics Platform"/>
            <consortium name="The Broad Institute Genome Sequencing Center for Infectious Disease"/>
            <person name="Wu L."/>
            <person name="Ma J."/>
        </authorList>
    </citation>
    <scope>NUCLEOTIDE SEQUENCE [LARGE SCALE GENOMIC DNA]</scope>
    <source>
        <strain evidence="3">JCM 4957</strain>
    </source>
</reference>
<evidence type="ECO:0000313" key="3">
    <source>
        <dbReference type="Proteomes" id="UP000653308"/>
    </source>
</evidence>
<dbReference type="EMBL" id="BMWE01000013">
    <property type="protein sequence ID" value="GGY33058.1"/>
    <property type="molecule type" value="Genomic_DNA"/>
</dbReference>
<proteinExistence type="predicted"/>
<keyword evidence="3" id="KW-1185">Reference proteome</keyword>
<dbReference type="Proteomes" id="UP000653308">
    <property type="component" value="Unassembled WGS sequence"/>
</dbReference>
<sequence>MSCSRLTRDHRSCRRDAADWPPYDGMPDPVAACWGHLTNTEREQCQAARRRRSQESRQHYERLRAEREARGELDPKPVFREARPCIGQCITCADQWDRENPASTAWNCVQSAHCQRSRTGEGPGWPRTAPY</sequence>
<comment type="caution">
    <text evidence="2">The sequence shown here is derived from an EMBL/GenBank/DDBJ whole genome shotgun (WGS) entry which is preliminary data.</text>
</comment>
<accession>A0ABQ3A5I1</accession>
<name>A0ABQ3A5I1_9ACTN</name>
<evidence type="ECO:0000256" key="1">
    <source>
        <dbReference type="SAM" id="MobiDB-lite"/>
    </source>
</evidence>
<gene>
    <name evidence="2" type="ORF">GCM10010384_45250</name>
</gene>
<organism evidence="2 3">
    <name type="scientific">Streptomyces djakartensis</name>
    <dbReference type="NCBI Taxonomy" id="68193"/>
    <lineage>
        <taxon>Bacteria</taxon>
        <taxon>Bacillati</taxon>
        <taxon>Actinomycetota</taxon>
        <taxon>Actinomycetes</taxon>
        <taxon>Kitasatosporales</taxon>
        <taxon>Streptomycetaceae</taxon>
        <taxon>Streptomyces</taxon>
    </lineage>
</organism>
<protein>
    <submittedName>
        <fullName evidence="2">Uncharacterized protein</fullName>
    </submittedName>
</protein>
<feature type="region of interest" description="Disordered" evidence="1">
    <location>
        <begin position="45"/>
        <end position="76"/>
    </location>
</feature>
<feature type="compositionally biased region" description="Basic and acidic residues" evidence="1">
    <location>
        <begin position="1"/>
        <end position="18"/>
    </location>
</feature>
<evidence type="ECO:0000313" key="2">
    <source>
        <dbReference type="EMBL" id="GGY33058.1"/>
    </source>
</evidence>
<feature type="region of interest" description="Disordered" evidence="1">
    <location>
        <begin position="1"/>
        <end position="26"/>
    </location>
</feature>
<feature type="compositionally biased region" description="Basic and acidic residues" evidence="1">
    <location>
        <begin position="53"/>
        <end position="76"/>
    </location>
</feature>